<feature type="compositionally biased region" description="Low complexity" evidence="1">
    <location>
        <begin position="32"/>
        <end position="48"/>
    </location>
</feature>
<keyword evidence="4" id="KW-1185">Reference proteome</keyword>
<dbReference type="AlphaFoldDB" id="A0A5E4AX99"/>
<reference evidence="3 4" key="1">
    <citation type="submission" date="2019-04" db="EMBL/GenBank/DDBJ databases">
        <authorList>
            <person name="Alioto T."/>
            <person name="Alioto T."/>
        </authorList>
    </citation>
    <scope>NUCLEOTIDE SEQUENCE [LARGE SCALE GENOMIC DNA]</scope>
</reference>
<dbReference type="EMBL" id="CABDUW010000165">
    <property type="protein sequence ID" value="VTJ61159.1"/>
    <property type="molecule type" value="Genomic_DNA"/>
</dbReference>
<feature type="region of interest" description="Disordered" evidence="1">
    <location>
        <begin position="1"/>
        <end position="55"/>
    </location>
</feature>
<dbReference type="Proteomes" id="UP000662637">
    <property type="component" value="Unassembled WGS sequence"/>
</dbReference>
<evidence type="ECO:0000313" key="4">
    <source>
        <dbReference type="Proteomes" id="UP000335636"/>
    </source>
</evidence>
<gene>
    <name evidence="2" type="ORF">GHT09_015193</name>
    <name evidence="3" type="ORF">MONAX_5E025808</name>
</gene>
<reference evidence="2" key="2">
    <citation type="submission" date="2020-08" db="EMBL/GenBank/DDBJ databases">
        <authorList>
            <person name="Shumante A."/>
            <person name="Zimin A.V."/>
            <person name="Puiu D."/>
            <person name="Salzberg S.L."/>
        </authorList>
    </citation>
    <scope>NUCLEOTIDE SEQUENCE</scope>
    <source>
        <strain evidence="2">WC2-LM</strain>
        <tissue evidence="2">Liver</tissue>
    </source>
</reference>
<evidence type="ECO:0000313" key="2">
    <source>
        <dbReference type="EMBL" id="KAF7461329.1"/>
    </source>
</evidence>
<sequence length="55" mass="5764">MAAGRGSRSPRASPGLGAERARRRADAPPCLGAGRVRGTAGRRAGGVRQKWWPLP</sequence>
<evidence type="ECO:0000313" key="3">
    <source>
        <dbReference type="EMBL" id="VTJ61159.1"/>
    </source>
</evidence>
<protein>
    <submittedName>
        <fullName evidence="3">Uncharacterized protein</fullName>
    </submittedName>
</protein>
<proteinExistence type="predicted"/>
<dbReference type="EMBL" id="WJEC01008633">
    <property type="protein sequence ID" value="KAF7461329.1"/>
    <property type="molecule type" value="Genomic_DNA"/>
</dbReference>
<organism evidence="3 4">
    <name type="scientific">Marmota monax</name>
    <name type="common">Woodchuck</name>
    <dbReference type="NCBI Taxonomy" id="9995"/>
    <lineage>
        <taxon>Eukaryota</taxon>
        <taxon>Metazoa</taxon>
        <taxon>Chordata</taxon>
        <taxon>Craniata</taxon>
        <taxon>Vertebrata</taxon>
        <taxon>Euteleostomi</taxon>
        <taxon>Mammalia</taxon>
        <taxon>Eutheria</taxon>
        <taxon>Euarchontoglires</taxon>
        <taxon>Glires</taxon>
        <taxon>Rodentia</taxon>
        <taxon>Sciuromorpha</taxon>
        <taxon>Sciuridae</taxon>
        <taxon>Xerinae</taxon>
        <taxon>Marmotini</taxon>
        <taxon>Marmota</taxon>
    </lineage>
</organism>
<evidence type="ECO:0000256" key="1">
    <source>
        <dbReference type="SAM" id="MobiDB-lite"/>
    </source>
</evidence>
<dbReference type="Proteomes" id="UP000335636">
    <property type="component" value="Unassembled WGS sequence"/>
</dbReference>
<accession>A0A5E4AX99</accession>
<name>A0A5E4AX99_MARMO</name>